<reference evidence="1 2" key="1">
    <citation type="submission" date="2020-08" db="EMBL/GenBank/DDBJ databases">
        <title>Genomic Encyclopedia of Type Strains, Phase IV (KMG-IV): sequencing the most valuable type-strain genomes for metagenomic binning, comparative biology and taxonomic classification.</title>
        <authorList>
            <person name="Goeker M."/>
        </authorList>
    </citation>
    <scope>NUCLEOTIDE SEQUENCE [LARGE SCALE GENOMIC DNA]</scope>
    <source>
        <strain evidence="1 2">DSM 5391</strain>
    </source>
</reference>
<comment type="caution">
    <text evidence="1">The sequence shown here is derived from an EMBL/GenBank/DDBJ whole genome shotgun (WGS) entry which is preliminary data.</text>
</comment>
<evidence type="ECO:0000313" key="1">
    <source>
        <dbReference type="EMBL" id="MBB6444155.1"/>
    </source>
</evidence>
<name>A0A7X0HR88_9BACI</name>
<keyword evidence="2" id="KW-1185">Reference proteome</keyword>
<dbReference type="Proteomes" id="UP000531594">
    <property type="component" value="Unassembled WGS sequence"/>
</dbReference>
<dbReference type="RefSeq" id="WP_184522953.1">
    <property type="nucleotide sequence ID" value="NZ_JACHGK010000002.1"/>
</dbReference>
<proteinExistence type="predicted"/>
<dbReference type="AlphaFoldDB" id="A0A7X0HR88"/>
<evidence type="ECO:0000313" key="2">
    <source>
        <dbReference type="Proteomes" id="UP000531594"/>
    </source>
</evidence>
<organism evidence="1 2">
    <name type="scientific">Bacillus benzoevorans</name>
    <dbReference type="NCBI Taxonomy" id="1456"/>
    <lineage>
        <taxon>Bacteria</taxon>
        <taxon>Bacillati</taxon>
        <taxon>Bacillota</taxon>
        <taxon>Bacilli</taxon>
        <taxon>Bacillales</taxon>
        <taxon>Bacillaceae</taxon>
        <taxon>Bacillus</taxon>
    </lineage>
</organism>
<sequence>MADMDGKMISIFKESTTSSELHEAMRDIVKLAGVLKEMSDEDYFQSPVKLLKVLRLLNILQEEALGLSEQEMENEKSIYYRYRNLYGEDEDMSLDDVKHLVYVLGKYNWIMKTPSSIKMRSLGKRLLDLLIRLANDSLAYYLHDDITRSLFQAKRDAELSEAYDDKGISGGNKLASMIRNVEEAVKLLKERELEYLANRHALTQVQLINTLMEELEVKMNERIRAFETFEDSLPLTNLFQQGIYTISEGIKISLGTINKIVKFTNLQQTEQTHTIRPELIRNYMIKTFHNPYDEDPDPHQILSFMEQDQYEDEAMDGMWIPVKFAAPLTAEDILDGIDYIENYEPATNEIEEILFIEYGEPEELSDEEIAGKMEESQWKMTKEQIPTEHIERYLEESGGQAQLHSLVFEVGEGKWGDALQSLLGVAAMVSNQRAELGEEIKSNTKITTDTDWEWMEGDLHGRKTVRARKPKR</sequence>
<dbReference type="EMBL" id="JACHGK010000002">
    <property type="protein sequence ID" value="MBB6444155.1"/>
    <property type="molecule type" value="Genomic_DNA"/>
</dbReference>
<accession>A0A7X0HR88</accession>
<gene>
    <name evidence="1" type="ORF">HNR53_000763</name>
</gene>
<protein>
    <submittedName>
        <fullName evidence="1">Uncharacterized protein</fullName>
    </submittedName>
</protein>